<protein>
    <submittedName>
        <fullName evidence="1">Uncharacterized protein</fullName>
    </submittedName>
</protein>
<sequence>MSNPQKGKNSKKTASLFLLEKRFSHFLDTGREMIFDGPSEMSWGLTGEGGVLEKQENITASQARTHVL</sequence>
<gene>
    <name evidence="1" type="ORF">CLOLEP_00588</name>
</gene>
<evidence type="ECO:0000313" key="1">
    <source>
        <dbReference type="EMBL" id="EDO62466.1"/>
    </source>
</evidence>
<comment type="caution">
    <text evidence="1">The sequence shown here is derived from an EMBL/GenBank/DDBJ whole genome shotgun (WGS) entry which is preliminary data.</text>
</comment>
<dbReference type="AlphaFoldDB" id="A7VPW1"/>
<reference evidence="1 2" key="1">
    <citation type="submission" date="2007-08" db="EMBL/GenBank/DDBJ databases">
        <title>Draft genome sequence of Clostridium leptum (DSM 753).</title>
        <authorList>
            <person name="Sudarsanam P."/>
            <person name="Ley R."/>
            <person name="Guruge J."/>
            <person name="Turnbaugh P.J."/>
            <person name="Mahowald M."/>
            <person name="Liep D."/>
            <person name="Gordon J."/>
        </authorList>
    </citation>
    <scope>NUCLEOTIDE SEQUENCE [LARGE SCALE GENOMIC DNA]</scope>
    <source>
        <strain evidence="1 2">DSM 753</strain>
    </source>
</reference>
<organism evidence="1 2">
    <name type="scientific">[Clostridium] leptum DSM 753</name>
    <dbReference type="NCBI Taxonomy" id="428125"/>
    <lineage>
        <taxon>Bacteria</taxon>
        <taxon>Bacillati</taxon>
        <taxon>Bacillota</taxon>
        <taxon>Clostridia</taxon>
        <taxon>Eubacteriales</taxon>
        <taxon>Oscillospiraceae</taxon>
        <taxon>Oscillospiraceae incertae sedis</taxon>
    </lineage>
</organism>
<evidence type="ECO:0000313" key="2">
    <source>
        <dbReference type="Proteomes" id="UP000003490"/>
    </source>
</evidence>
<reference evidence="1 2" key="2">
    <citation type="submission" date="2007-08" db="EMBL/GenBank/DDBJ databases">
        <authorList>
            <person name="Fulton L."/>
            <person name="Clifton S."/>
            <person name="Fulton B."/>
            <person name="Xu J."/>
            <person name="Minx P."/>
            <person name="Pepin K.H."/>
            <person name="Johnson M."/>
            <person name="Thiruvilangam P."/>
            <person name="Bhonagiri V."/>
            <person name="Nash W.E."/>
            <person name="Wang C."/>
            <person name="Mardis E.R."/>
            <person name="Wilson R.K."/>
        </authorList>
    </citation>
    <scope>NUCLEOTIDE SEQUENCE [LARGE SCALE GENOMIC DNA]</scope>
    <source>
        <strain evidence="1 2">DSM 753</strain>
    </source>
</reference>
<accession>A7VPW1</accession>
<dbReference type="Proteomes" id="UP000003490">
    <property type="component" value="Unassembled WGS sequence"/>
</dbReference>
<dbReference type="EMBL" id="ABCB02000014">
    <property type="protein sequence ID" value="EDO62466.1"/>
    <property type="molecule type" value="Genomic_DNA"/>
</dbReference>
<proteinExistence type="predicted"/>
<dbReference type="HOGENOM" id="CLU_2786530_0_0_9"/>
<name>A7VPW1_9FIRM</name>